<dbReference type="SUPFAM" id="SSF103473">
    <property type="entry name" value="MFS general substrate transporter"/>
    <property type="match status" value="1"/>
</dbReference>
<dbReference type="InterPro" id="IPR036259">
    <property type="entry name" value="MFS_trans_sf"/>
</dbReference>
<dbReference type="PROSITE" id="PS50850">
    <property type="entry name" value="MFS"/>
    <property type="match status" value="1"/>
</dbReference>
<evidence type="ECO:0000256" key="6">
    <source>
        <dbReference type="SAM" id="Phobius"/>
    </source>
</evidence>
<feature type="transmembrane region" description="Helical" evidence="6">
    <location>
        <begin position="333"/>
        <end position="352"/>
    </location>
</feature>
<feature type="transmembrane region" description="Helical" evidence="6">
    <location>
        <begin position="151"/>
        <end position="177"/>
    </location>
</feature>
<evidence type="ECO:0000256" key="2">
    <source>
        <dbReference type="ARBA" id="ARBA00022448"/>
    </source>
</evidence>
<keyword evidence="4 6" id="KW-1133">Transmembrane helix</keyword>
<dbReference type="PANTHER" id="PTHR43791">
    <property type="entry name" value="PERMEASE-RELATED"/>
    <property type="match status" value="1"/>
</dbReference>
<dbReference type="RefSeq" id="WP_277863950.1">
    <property type="nucleotide sequence ID" value="NZ_JARRAG010000002.1"/>
</dbReference>
<dbReference type="Proteomes" id="UP001216907">
    <property type="component" value="Unassembled WGS sequence"/>
</dbReference>
<keyword evidence="2" id="KW-0813">Transport</keyword>
<feature type="transmembrane region" description="Helical" evidence="6">
    <location>
        <begin position="89"/>
        <end position="109"/>
    </location>
</feature>
<comment type="caution">
    <text evidence="8">The sequence shown here is derived from an EMBL/GenBank/DDBJ whole genome shotgun (WGS) entry which is preliminary data.</text>
</comment>
<dbReference type="PANTHER" id="PTHR43791:SF36">
    <property type="entry name" value="TRANSPORTER, PUTATIVE (AFU_ORTHOLOGUE AFUA_6G08340)-RELATED"/>
    <property type="match status" value="1"/>
</dbReference>
<feature type="transmembrane region" description="Helical" evidence="6">
    <location>
        <begin position="462"/>
        <end position="480"/>
    </location>
</feature>
<evidence type="ECO:0000259" key="7">
    <source>
        <dbReference type="PROSITE" id="PS50850"/>
    </source>
</evidence>
<name>A0ABT6FJK0_9BACT</name>
<feature type="transmembrane region" description="Helical" evidence="6">
    <location>
        <begin position="296"/>
        <end position="313"/>
    </location>
</feature>
<keyword evidence="5 6" id="KW-0472">Membrane</keyword>
<feature type="transmembrane region" description="Helical" evidence="6">
    <location>
        <begin position="392"/>
        <end position="412"/>
    </location>
</feature>
<dbReference type="Gene3D" id="1.20.1250.20">
    <property type="entry name" value="MFS general substrate transporter like domains"/>
    <property type="match status" value="2"/>
</dbReference>
<feature type="transmembrane region" description="Helical" evidence="6">
    <location>
        <begin position="20"/>
        <end position="38"/>
    </location>
</feature>
<feature type="transmembrane region" description="Helical" evidence="6">
    <location>
        <begin position="58"/>
        <end position="77"/>
    </location>
</feature>
<feature type="transmembrane region" description="Helical" evidence="6">
    <location>
        <begin position="364"/>
        <end position="380"/>
    </location>
</feature>
<comment type="subcellular location">
    <subcellularLocation>
        <location evidence="1">Membrane</location>
        <topology evidence="1">Multi-pass membrane protein</topology>
    </subcellularLocation>
</comment>
<proteinExistence type="predicted"/>
<dbReference type="InterPro" id="IPR020846">
    <property type="entry name" value="MFS_dom"/>
</dbReference>
<feature type="transmembrane region" description="Helical" evidence="6">
    <location>
        <begin position="424"/>
        <end position="442"/>
    </location>
</feature>
<organism evidence="8 9">
    <name type="scientific">Paludisphaera mucosa</name>
    <dbReference type="NCBI Taxonomy" id="3030827"/>
    <lineage>
        <taxon>Bacteria</taxon>
        <taxon>Pseudomonadati</taxon>
        <taxon>Planctomycetota</taxon>
        <taxon>Planctomycetia</taxon>
        <taxon>Isosphaerales</taxon>
        <taxon>Isosphaeraceae</taxon>
        <taxon>Paludisphaera</taxon>
    </lineage>
</organism>
<evidence type="ECO:0000313" key="9">
    <source>
        <dbReference type="Proteomes" id="UP001216907"/>
    </source>
</evidence>
<reference evidence="8 9" key="1">
    <citation type="submission" date="2023-03" db="EMBL/GenBank/DDBJ databases">
        <title>Paludisphaera mucosa sp. nov. a novel planctomycete from northern fen.</title>
        <authorList>
            <person name="Ivanova A."/>
        </authorList>
    </citation>
    <scope>NUCLEOTIDE SEQUENCE [LARGE SCALE GENOMIC DNA]</scope>
    <source>
        <strain evidence="8 9">Pla2</strain>
    </source>
</reference>
<feature type="transmembrane region" description="Helical" evidence="6">
    <location>
        <begin position="227"/>
        <end position="250"/>
    </location>
</feature>
<evidence type="ECO:0000256" key="1">
    <source>
        <dbReference type="ARBA" id="ARBA00004141"/>
    </source>
</evidence>
<keyword evidence="9" id="KW-1185">Reference proteome</keyword>
<evidence type="ECO:0000256" key="3">
    <source>
        <dbReference type="ARBA" id="ARBA00022692"/>
    </source>
</evidence>
<dbReference type="InterPro" id="IPR011701">
    <property type="entry name" value="MFS"/>
</dbReference>
<dbReference type="Pfam" id="PF07690">
    <property type="entry name" value="MFS_1"/>
    <property type="match status" value="1"/>
</dbReference>
<dbReference type="EMBL" id="JARRAG010000002">
    <property type="protein sequence ID" value="MDG3007676.1"/>
    <property type="molecule type" value="Genomic_DNA"/>
</dbReference>
<evidence type="ECO:0000313" key="8">
    <source>
        <dbReference type="EMBL" id="MDG3007676.1"/>
    </source>
</evidence>
<feature type="transmembrane region" description="Helical" evidence="6">
    <location>
        <begin position="189"/>
        <end position="207"/>
    </location>
</feature>
<sequence>MPSENPSALDRARGKAYRRLLPLLFICYVVAYVDRTNVGFAKLQMEEDLGSLGFTESVFGFGMGVFFFGYLLLEIPGSILVERWSARKWIFRIMVSWGLVASLTAFVHYRVPVVTTALESLLGAAAGVVERVFGGGEGTAAAALRRPGSPFVAQFCLARFLLGLAEAGFFPGVIVYLSHWFPRRDRSRALAWFLIAAPISQILGPPISNQMLRLGGGGGLGPWGLFGWQWVFLLWGIPAVVLGFVVLAYLTDRPAQASWLTPEEREALQGELDDEKRRHAGSGHFTIVQALAHPKILLLALAFFLCTCGNYAVEMQMPSIIKDWYKLDVGTVAYLLMIPPIGSLLGQIFVGWNSDRTNERRWHASLPIVVGAVAMALIPFTNRNNYPSGNQWLTVAAFTMALVGFKAYLPAFWTLPGLLLTETAAAASIGLINSLANLGGWIGPTLVGVLKDHTDSYDSSLWILSGAMLVGATIIASLGVGGRPAAGARPDPAPARAAEV</sequence>
<accession>A0ABT6FJK0</accession>
<dbReference type="CDD" id="cd17319">
    <property type="entry name" value="MFS_ExuT_GudP_like"/>
    <property type="match status" value="1"/>
</dbReference>
<feature type="domain" description="Major facilitator superfamily (MFS) profile" evidence="7">
    <location>
        <begin position="20"/>
        <end position="483"/>
    </location>
</feature>
<keyword evidence="3 6" id="KW-0812">Transmembrane</keyword>
<evidence type="ECO:0000256" key="5">
    <source>
        <dbReference type="ARBA" id="ARBA00023136"/>
    </source>
</evidence>
<gene>
    <name evidence="8" type="ORF">PZE19_28255</name>
</gene>
<protein>
    <submittedName>
        <fullName evidence="8">MFS transporter</fullName>
    </submittedName>
</protein>
<evidence type="ECO:0000256" key="4">
    <source>
        <dbReference type="ARBA" id="ARBA00022989"/>
    </source>
</evidence>